<dbReference type="Proteomes" id="UP000515679">
    <property type="component" value="Chromosome"/>
</dbReference>
<gene>
    <name evidence="2" type="ORF">FPL14_04200</name>
</gene>
<dbReference type="RefSeq" id="WP_182301843.1">
    <property type="nucleotide sequence ID" value="NZ_CP041969.1"/>
</dbReference>
<evidence type="ECO:0000313" key="2">
    <source>
        <dbReference type="EMBL" id="QMV40494.1"/>
    </source>
</evidence>
<protein>
    <submittedName>
        <fullName evidence="2">Uncharacterized protein</fullName>
    </submittedName>
</protein>
<evidence type="ECO:0000256" key="1">
    <source>
        <dbReference type="SAM" id="MobiDB-lite"/>
    </source>
</evidence>
<proteinExistence type="predicted"/>
<name>A0A7G5BU60_9BACL</name>
<reference evidence="2 3" key="1">
    <citation type="submission" date="2019-07" db="EMBL/GenBank/DDBJ databases">
        <authorList>
            <person name="Kim J.K."/>
            <person name="Cheong H.-M."/>
            <person name="Choi Y."/>
            <person name="Hwang K.J."/>
            <person name="Lee S."/>
            <person name="Choi C."/>
        </authorList>
    </citation>
    <scope>NUCLEOTIDE SEQUENCE [LARGE SCALE GENOMIC DNA]</scope>
    <source>
        <strain evidence="2 3">KS 22</strain>
    </source>
</reference>
<organism evidence="2 3">
    <name type="scientific">Cohnella cholangitidis</name>
    <dbReference type="NCBI Taxonomy" id="2598458"/>
    <lineage>
        <taxon>Bacteria</taxon>
        <taxon>Bacillati</taxon>
        <taxon>Bacillota</taxon>
        <taxon>Bacilli</taxon>
        <taxon>Bacillales</taxon>
        <taxon>Paenibacillaceae</taxon>
        <taxon>Cohnella</taxon>
    </lineage>
</organism>
<accession>A0A7G5BU60</accession>
<sequence length="226" mass="25364">MIIASKERYMPVVINTLVLTKGEWYFYIHRDVYDQMVILSDRFEKPESLAELIGGSRINEETVRWFYEQTPKPLNILAPYIQLIEGTIEKDMELCCGALHVISAMINLRGFILKPPEVRKSVSFTLSIKEEYELAWESFFMSAMPYEQRDLLTLSAQRLALMMNGMSGKTDLGGAIGAIGGIARTETPVDATGVLEGYSQLREPDLAATGKGPSEKEKSATKKLLM</sequence>
<keyword evidence="3" id="KW-1185">Reference proteome</keyword>
<evidence type="ECO:0000313" key="3">
    <source>
        <dbReference type="Proteomes" id="UP000515679"/>
    </source>
</evidence>
<dbReference type="AlphaFoldDB" id="A0A7G5BU60"/>
<dbReference type="KEGG" id="cchl:FPL14_04200"/>
<dbReference type="EMBL" id="CP041969">
    <property type="protein sequence ID" value="QMV40494.1"/>
    <property type="molecule type" value="Genomic_DNA"/>
</dbReference>
<feature type="region of interest" description="Disordered" evidence="1">
    <location>
        <begin position="204"/>
        <end position="226"/>
    </location>
</feature>